<keyword evidence="3" id="KW-1185">Reference proteome</keyword>
<protein>
    <submittedName>
        <fullName evidence="2">Transcription elongation GreA/GreB family factor</fullName>
    </submittedName>
</protein>
<gene>
    <name evidence="2" type="ORF">EDC17_104617</name>
</gene>
<keyword evidence="1" id="KW-0175">Coiled coil</keyword>
<evidence type="ECO:0000313" key="3">
    <source>
        <dbReference type="Proteomes" id="UP000295197"/>
    </source>
</evidence>
<proteinExistence type="predicted"/>
<organism evidence="2 3">
    <name type="scientific">Sphingobacterium alimentarium</name>
    <dbReference type="NCBI Taxonomy" id="797292"/>
    <lineage>
        <taxon>Bacteria</taxon>
        <taxon>Pseudomonadati</taxon>
        <taxon>Bacteroidota</taxon>
        <taxon>Sphingobacteriia</taxon>
        <taxon>Sphingobacteriales</taxon>
        <taxon>Sphingobacteriaceae</taxon>
        <taxon>Sphingobacterium</taxon>
    </lineage>
</organism>
<evidence type="ECO:0000313" key="2">
    <source>
        <dbReference type="EMBL" id="TCV08255.1"/>
    </source>
</evidence>
<accession>A0A4R3VT44</accession>
<name>A0A4R3VT44_9SPHI</name>
<dbReference type="Proteomes" id="UP000295197">
    <property type="component" value="Unassembled WGS sequence"/>
</dbReference>
<reference evidence="2 3" key="1">
    <citation type="submission" date="2019-03" db="EMBL/GenBank/DDBJ databases">
        <title>Genomic Encyclopedia of Type Strains, Phase IV (KMG-IV): sequencing the most valuable type-strain genomes for metagenomic binning, comparative biology and taxonomic classification.</title>
        <authorList>
            <person name="Goeker M."/>
        </authorList>
    </citation>
    <scope>NUCLEOTIDE SEQUENCE [LARGE SCALE GENOMIC DNA]</scope>
    <source>
        <strain evidence="2 3">DSM 22362</strain>
    </source>
</reference>
<comment type="caution">
    <text evidence="2">The sequence shown here is derived from an EMBL/GenBank/DDBJ whole genome shotgun (WGS) entry which is preliminary data.</text>
</comment>
<feature type="coiled-coil region" evidence="1">
    <location>
        <begin position="56"/>
        <end position="90"/>
    </location>
</feature>
<dbReference type="OrthoDB" id="667380at2"/>
<dbReference type="AlphaFoldDB" id="A0A4R3VT44"/>
<evidence type="ECO:0000256" key="1">
    <source>
        <dbReference type="SAM" id="Coils"/>
    </source>
</evidence>
<dbReference type="EMBL" id="SMBZ01000046">
    <property type="protein sequence ID" value="TCV08255.1"/>
    <property type="molecule type" value="Genomic_DNA"/>
</dbReference>
<sequence>MKRLFCGRRFIYLCVMNKDQVIDACYTIINQKIEQVNLAIADANQSLHDDTKSSAGDKYETSREMIQQDLNRYEQQLKVLHADMELLRRIQTQKTESSKAGLGSLIQTNNALYFLATSIGLVSLGDKKVFSISTASPIGKLLLGLSVGDTFTFNCASQTIIGLY</sequence>